<organism evidence="10 11">
    <name type="scientific">Aliiruegeria haliotis</name>
    <dbReference type="NCBI Taxonomy" id="1280846"/>
    <lineage>
        <taxon>Bacteria</taxon>
        <taxon>Pseudomonadati</taxon>
        <taxon>Pseudomonadota</taxon>
        <taxon>Alphaproteobacteria</taxon>
        <taxon>Rhodobacterales</taxon>
        <taxon>Roseobacteraceae</taxon>
        <taxon>Aliiruegeria</taxon>
    </lineage>
</organism>
<evidence type="ECO:0000313" key="11">
    <source>
        <dbReference type="Proteomes" id="UP000239480"/>
    </source>
</evidence>
<dbReference type="EMBL" id="PVTD01000002">
    <property type="protein sequence ID" value="PRY24963.1"/>
    <property type="molecule type" value="Genomic_DNA"/>
</dbReference>
<comment type="similarity">
    <text evidence="2 8">Belongs to the acetyltransferase family. EctA subfamily.</text>
</comment>
<evidence type="ECO:0000256" key="5">
    <source>
        <dbReference type="ARBA" id="ARBA00022679"/>
    </source>
</evidence>
<evidence type="ECO:0000256" key="2">
    <source>
        <dbReference type="ARBA" id="ARBA00010712"/>
    </source>
</evidence>
<dbReference type="InterPro" id="IPR012772">
    <property type="entry name" value="Ectoine_EctA"/>
</dbReference>
<evidence type="ECO:0000256" key="4">
    <source>
        <dbReference type="ARBA" id="ARBA00017935"/>
    </source>
</evidence>
<dbReference type="Gene3D" id="3.40.630.30">
    <property type="match status" value="1"/>
</dbReference>
<evidence type="ECO:0000256" key="3">
    <source>
        <dbReference type="ARBA" id="ARBA00012355"/>
    </source>
</evidence>
<evidence type="ECO:0000256" key="7">
    <source>
        <dbReference type="ARBA" id="ARBA00048924"/>
    </source>
</evidence>
<evidence type="ECO:0000256" key="6">
    <source>
        <dbReference type="ARBA" id="ARBA00023315"/>
    </source>
</evidence>
<keyword evidence="5 8" id="KW-0808">Transferase</keyword>
<evidence type="ECO:0000256" key="8">
    <source>
        <dbReference type="RuleBase" id="RU365045"/>
    </source>
</evidence>
<dbReference type="CDD" id="cd04301">
    <property type="entry name" value="NAT_SF"/>
    <property type="match status" value="1"/>
</dbReference>
<evidence type="ECO:0000259" key="9">
    <source>
        <dbReference type="PROSITE" id="PS51186"/>
    </source>
</evidence>
<evidence type="ECO:0000313" key="10">
    <source>
        <dbReference type="EMBL" id="PRY24963.1"/>
    </source>
</evidence>
<accession>A0A2T0RV78</accession>
<dbReference type="UniPathway" id="UPA00067">
    <property type="reaction ID" value="UER00122"/>
</dbReference>
<dbReference type="InterPro" id="IPR016181">
    <property type="entry name" value="Acyl_CoA_acyltransferase"/>
</dbReference>
<gene>
    <name evidence="8" type="primary">ectA</name>
    <name evidence="10" type="ORF">CLV78_102137</name>
</gene>
<name>A0A2T0RV78_9RHOB</name>
<comment type="catalytic activity">
    <reaction evidence="7 8">
        <text>L-2,4-diaminobutanoate + acetyl-CoA = (2S)-4-acetamido-2-aminobutanoate + CoA + H(+)</text>
        <dbReference type="Rhea" id="RHEA:16901"/>
        <dbReference type="ChEBI" id="CHEBI:15378"/>
        <dbReference type="ChEBI" id="CHEBI:57287"/>
        <dbReference type="ChEBI" id="CHEBI:57288"/>
        <dbReference type="ChEBI" id="CHEBI:58761"/>
        <dbReference type="ChEBI" id="CHEBI:58929"/>
        <dbReference type="EC" id="2.3.1.178"/>
    </reaction>
</comment>
<comment type="pathway">
    <text evidence="1 8">Amine and polyamine biosynthesis; ectoine biosynthesis; L-ectoine from L-aspartate 4-semialdehyde: step 2/3.</text>
</comment>
<dbReference type="NCBIfam" id="TIGR02406">
    <property type="entry name" value="ectoine_EctA"/>
    <property type="match status" value="1"/>
</dbReference>
<keyword evidence="11" id="KW-1185">Reference proteome</keyword>
<feature type="domain" description="N-acetyltransferase" evidence="9">
    <location>
        <begin position="13"/>
        <end position="161"/>
    </location>
</feature>
<dbReference type="PROSITE" id="PS51186">
    <property type="entry name" value="GNAT"/>
    <property type="match status" value="1"/>
</dbReference>
<comment type="caution">
    <text evidence="10">The sequence shown here is derived from an EMBL/GenBank/DDBJ whole genome shotgun (WGS) entry which is preliminary data.</text>
</comment>
<dbReference type="Proteomes" id="UP000239480">
    <property type="component" value="Unassembled WGS sequence"/>
</dbReference>
<dbReference type="GO" id="GO:0019491">
    <property type="term" value="P:ectoine biosynthetic process"/>
    <property type="evidence" value="ECO:0007669"/>
    <property type="project" value="UniProtKB-UniPathway"/>
</dbReference>
<protein>
    <recommendedName>
        <fullName evidence="4 8">L-2,4-diaminobutyric acid acetyltransferase</fullName>
        <shortName evidence="8">DABA acetyltransferase</shortName>
        <ecNumber evidence="3 8">2.3.1.178</ecNumber>
    </recommendedName>
</protein>
<dbReference type="GO" id="GO:0033816">
    <property type="term" value="F:diaminobutyrate acetyltransferase activity"/>
    <property type="evidence" value="ECO:0007669"/>
    <property type="project" value="UniProtKB-EC"/>
</dbReference>
<dbReference type="Pfam" id="PF00583">
    <property type="entry name" value="Acetyltransf_1"/>
    <property type="match status" value="1"/>
</dbReference>
<dbReference type="InterPro" id="IPR000182">
    <property type="entry name" value="GNAT_dom"/>
</dbReference>
<keyword evidence="6 8" id="KW-0012">Acyltransferase</keyword>
<reference evidence="10 11" key="1">
    <citation type="submission" date="2018-03" db="EMBL/GenBank/DDBJ databases">
        <title>Genomic Encyclopedia of Archaeal and Bacterial Type Strains, Phase II (KMG-II): from individual species to whole genera.</title>
        <authorList>
            <person name="Goeker M."/>
        </authorList>
    </citation>
    <scope>NUCLEOTIDE SEQUENCE [LARGE SCALE GENOMIC DNA]</scope>
    <source>
        <strain evidence="10 11">DSM 29328</strain>
    </source>
</reference>
<comment type="function">
    <text evidence="8">Catalyzes the acetylation of L-2,4-diaminobutyrate (DABA) to gamma-N-acetyl-alpha,gamma-diaminobutyric acid (ADABA) with acetyl coenzyme A.</text>
</comment>
<proteinExistence type="inferred from homology"/>
<sequence length="176" mass="19749">MQHPRDIVRPPLPSLRRPRAVDGAAIWKLVRSCRPLDENSMYCNLIQCDHFADTCVLAELDGEAVGWVSAYVMPNDPETLFVWQVAVGEQMRGAGLGALMLQSILGRPACEGVRRLQTTITCENEASWALFRKFGRLQGSSLDVQPYFTQALHFQNRHKTENLVTIPLARKMARAA</sequence>
<dbReference type="RefSeq" id="WP_106203905.1">
    <property type="nucleotide sequence ID" value="NZ_PVTD01000002.1"/>
</dbReference>
<dbReference type="AlphaFoldDB" id="A0A2T0RV78"/>
<evidence type="ECO:0000256" key="1">
    <source>
        <dbReference type="ARBA" id="ARBA00004978"/>
    </source>
</evidence>
<dbReference type="OrthoDB" id="2436196at2"/>
<dbReference type="EC" id="2.3.1.178" evidence="3 8"/>
<dbReference type="SUPFAM" id="SSF55729">
    <property type="entry name" value="Acyl-CoA N-acyltransferases (Nat)"/>
    <property type="match status" value="1"/>
</dbReference>